<sequence length="119" mass="13255">MNSTIYNALNQCSTTGLERLVKSETMPDGKQIKLYKDHKGFHRIVLFLDSAPDSGVSGVIVQPDGEIYYKQTAPHAQGNGYTRMLQALLTVWGVDWYPSLFQTMAGAACYKHETYSVSC</sequence>
<dbReference type="EMBL" id="LN887844">
    <property type="protein sequence ID" value="CUR44229.1"/>
    <property type="molecule type" value="Genomic_DNA"/>
</dbReference>
<dbReference type="Proteomes" id="UP000204441">
    <property type="component" value="Genome"/>
</dbReference>
<organism evidence="1 2">
    <name type="scientific">Pseudomonas phage VCM</name>
    <dbReference type="NCBI Taxonomy" id="1729937"/>
    <lineage>
        <taxon>Viruses</taxon>
        <taxon>Duplodnaviria</taxon>
        <taxon>Heunggongvirae</taxon>
        <taxon>Uroviricota</taxon>
        <taxon>Caudoviricetes</taxon>
        <taxon>Vandenendeviridae</taxon>
        <taxon>Gorskivirinae</taxon>
        <taxon>Kremarvirus</taxon>
        <taxon>Kremarvirus VCM</taxon>
        <taxon>Otagovirus VCM</taxon>
    </lineage>
</organism>
<dbReference type="GeneID" id="26798980"/>
<accession>A0A0S4KW48</accession>
<proteinExistence type="predicted"/>
<keyword evidence="2" id="KW-1185">Reference proteome</keyword>
<dbReference type="KEGG" id="vg:26798980"/>
<evidence type="ECO:0000313" key="1">
    <source>
        <dbReference type="EMBL" id="CUR44229.1"/>
    </source>
</evidence>
<dbReference type="RefSeq" id="YP_009222608.1">
    <property type="nucleotide sequence ID" value="NC_029065.1"/>
</dbReference>
<name>A0A0S4KW48_9CAUD</name>
<evidence type="ECO:0000313" key="2">
    <source>
        <dbReference type="Proteomes" id="UP000204441"/>
    </source>
</evidence>
<protein>
    <submittedName>
        <fullName evidence="1">Uncharacterized protein</fullName>
    </submittedName>
</protein>
<dbReference type="OrthoDB" id="19147at10239"/>
<gene>
    <name evidence="1" type="ORF">VCM_00010</name>
</gene>
<reference evidence="2" key="1">
    <citation type="submission" date="2015-10" db="EMBL/GenBank/DDBJ databases">
        <authorList>
            <person name="Millard A."/>
        </authorList>
    </citation>
    <scope>NUCLEOTIDE SEQUENCE [LARGE SCALE GENOMIC DNA]</scope>
</reference>